<accession>A0A6P7H511</accession>
<evidence type="ECO:0000313" key="1">
    <source>
        <dbReference type="RefSeq" id="XP_028152763.1"/>
    </source>
</evidence>
<name>A0A6P7H511_DIAVI</name>
<dbReference type="SUPFAM" id="SSF49599">
    <property type="entry name" value="TRAF domain-like"/>
    <property type="match status" value="1"/>
</dbReference>
<dbReference type="InParanoid" id="A0A6P7H511"/>
<protein>
    <submittedName>
        <fullName evidence="1">Uncharacterized protein LOC114346180</fullName>
    </submittedName>
</protein>
<gene>
    <name evidence="1" type="primary">LOC114346180</name>
</gene>
<organism evidence="1">
    <name type="scientific">Diabrotica virgifera virgifera</name>
    <name type="common">western corn rootworm</name>
    <dbReference type="NCBI Taxonomy" id="50390"/>
    <lineage>
        <taxon>Eukaryota</taxon>
        <taxon>Metazoa</taxon>
        <taxon>Ecdysozoa</taxon>
        <taxon>Arthropoda</taxon>
        <taxon>Hexapoda</taxon>
        <taxon>Insecta</taxon>
        <taxon>Pterygota</taxon>
        <taxon>Neoptera</taxon>
        <taxon>Endopterygota</taxon>
        <taxon>Coleoptera</taxon>
        <taxon>Polyphaga</taxon>
        <taxon>Cucujiformia</taxon>
        <taxon>Chrysomeloidea</taxon>
        <taxon>Chrysomelidae</taxon>
        <taxon>Galerucinae</taxon>
        <taxon>Diabroticina</taxon>
        <taxon>Diabroticites</taxon>
        <taxon>Diabrotica</taxon>
    </lineage>
</organism>
<reference evidence="1" key="1">
    <citation type="submission" date="2025-08" db="UniProtKB">
        <authorList>
            <consortium name="RefSeq"/>
        </authorList>
    </citation>
    <scope>IDENTIFICATION</scope>
    <source>
        <tissue evidence="1">Whole insect</tissue>
    </source>
</reference>
<dbReference type="AlphaFoldDB" id="A0A6P7H511"/>
<sequence>MASFLMLRHFQSKHKDAILEHTAFVFKLNDHLEIPSVYIYQEEDNLFFLYISYTKSENTIKLYLVYIGSHKRAKNIYHQFTVSSEHKEFDVVLNPRPCTDDFFVVDISHMSNLIQIKFKLIDRNLKVLTAPEISNAVRKPVIKNAPLGSQIEHRLEFDLKCCTCKEYCIFSLSTCPVMYYYIDKDDDYICYYCYRFFKYEVDKPMAQRTIPINSRETIKFFKWNCSNCCSEIEFSDLQLHEINCKLGRQFTCPETDCYEKGTANQMIEHLENQHDLWAFGSHFKLPRNFESCYVFVREHIVLLRVTDTADFTSLEHKYIHVELLTKPDNDDTAYVMFCNKKNEILSDYSKLASCSEVFVKVVVD</sequence>
<dbReference type="RefSeq" id="XP_028152763.1">
    <property type="nucleotide sequence ID" value="XM_028296962.1"/>
</dbReference>
<proteinExistence type="predicted"/>